<evidence type="ECO:0000256" key="1">
    <source>
        <dbReference type="SAM" id="MobiDB-lite"/>
    </source>
</evidence>
<gene>
    <name evidence="2" type="ORF">VSH64_30630</name>
</gene>
<proteinExistence type="predicted"/>
<protein>
    <recommendedName>
        <fullName evidence="4">Sigma-70 family RNA polymerase sigma factor</fullName>
    </recommendedName>
</protein>
<dbReference type="RefSeq" id="WP_326566221.1">
    <property type="nucleotide sequence ID" value="NZ_CP142149.1"/>
</dbReference>
<accession>A0ABZ1HYJ2</accession>
<evidence type="ECO:0000313" key="2">
    <source>
        <dbReference type="EMBL" id="WSE27210.1"/>
    </source>
</evidence>
<feature type="region of interest" description="Disordered" evidence="1">
    <location>
        <begin position="70"/>
        <end position="96"/>
    </location>
</feature>
<keyword evidence="3" id="KW-1185">Reference proteome</keyword>
<organism evidence="2 3">
    <name type="scientific">Amycolatopsis rhabdoformis</name>
    <dbReference type="NCBI Taxonomy" id="1448059"/>
    <lineage>
        <taxon>Bacteria</taxon>
        <taxon>Bacillati</taxon>
        <taxon>Actinomycetota</taxon>
        <taxon>Actinomycetes</taxon>
        <taxon>Pseudonocardiales</taxon>
        <taxon>Pseudonocardiaceae</taxon>
        <taxon>Amycolatopsis</taxon>
    </lineage>
</organism>
<dbReference type="Proteomes" id="UP001330812">
    <property type="component" value="Chromosome"/>
</dbReference>
<reference evidence="2 3" key="1">
    <citation type="journal article" date="2015" name="Int. J. Syst. Evol. Microbiol.">
        <title>Amycolatopsis rhabdoformis sp. nov., an actinomycete isolated from a tropical forest soil.</title>
        <authorList>
            <person name="Souza W.R."/>
            <person name="Silva R.E."/>
            <person name="Goodfellow M."/>
            <person name="Busarakam K."/>
            <person name="Figueiro F.S."/>
            <person name="Ferreira D."/>
            <person name="Rodrigues-Filho E."/>
            <person name="Moraes L.A.B."/>
            <person name="Zucchi T.D."/>
        </authorList>
    </citation>
    <scope>NUCLEOTIDE SEQUENCE [LARGE SCALE GENOMIC DNA]</scope>
    <source>
        <strain evidence="2 3">NCIMB 14900</strain>
    </source>
</reference>
<sequence>MSVCANNEARFDQEQRARGLPTAAEVSAEDITAALNLLPQIRRELDETEIRLIEGGLDRGESFDTLGAAQGMSRQGMRQRYQRLGGARRWPESSLD</sequence>
<evidence type="ECO:0000313" key="3">
    <source>
        <dbReference type="Proteomes" id="UP001330812"/>
    </source>
</evidence>
<name>A0ABZ1HYJ2_9PSEU</name>
<feature type="region of interest" description="Disordered" evidence="1">
    <location>
        <begin position="1"/>
        <end position="24"/>
    </location>
</feature>
<dbReference type="EMBL" id="CP142149">
    <property type="protein sequence ID" value="WSE27210.1"/>
    <property type="molecule type" value="Genomic_DNA"/>
</dbReference>
<evidence type="ECO:0008006" key="4">
    <source>
        <dbReference type="Google" id="ProtNLM"/>
    </source>
</evidence>